<dbReference type="InterPro" id="IPR001401">
    <property type="entry name" value="Dynamin_GTPase"/>
</dbReference>
<keyword evidence="7" id="KW-0206">Cytoskeleton</keyword>
<keyword evidence="1" id="KW-0963">Cytoplasm</keyword>
<evidence type="ECO:0000313" key="12">
    <source>
        <dbReference type="Proteomes" id="UP000653305"/>
    </source>
</evidence>
<organism evidence="11 12">
    <name type="scientific">Phtheirospermum japonicum</name>
    <dbReference type="NCBI Taxonomy" id="374723"/>
    <lineage>
        <taxon>Eukaryota</taxon>
        <taxon>Viridiplantae</taxon>
        <taxon>Streptophyta</taxon>
        <taxon>Embryophyta</taxon>
        <taxon>Tracheophyta</taxon>
        <taxon>Spermatophyta</taxon>
        <taxon>Magnoliopsida</taxon>
        <taxon>eudicotyledons</taxon>
        <taxon>Gunneridae</taxon>
        <taxon>Pentapetalae</taxon>
        <taxon>asterids</taxon>
        <taxon>lamiids</taxon>
        <taxon>Lamiales</taxon>
        <taxon>Orobanchaceae</taxon>
        <taxon>Orobanchaceae incertae sedis</taxon>
        <taxon>Phtheirospermum</taxon>
    </lineage>
</organism>
<dbReference type="InterPro" id="IPR000375">
    <property type="entry name" value="Dynamin_stalk"/>
</dbReference>
<dbReference type="PANTHER" id="PTHR11566">
    <property type="entry name" value="DYNAMIN"/>
    <property type="match status" value="1"/>
</dbReference>
<proteinExistence type="inferred from homology"/>
<comment type="caution">
    <text evidence="11">The sequence shown here is derived from an EMBL/GenBank/DDBJ whole genome shotgun (WGS) entry which is preliminary data.</text>
</comment>
<keyword evidence="6" id="KW-0505">Motor protein</keyword>
<reference evidence="11" key="1">
    <citation type="submission" date="2020-07" db="EMBL/GenBank/DDBJ databases">
        <title>Ethylene signaling mediates host invasion by parasitic plants.</title>
        <authorList>
            <person name="Yoshida S."/>
        </authorList>
    </citation>
    <scope>NUCLEOTIDE SEQUENCE</scope>
    <source>
        <strain evidence="11">Okayama</strain>
    </source>
</reference>
<dbReference type="PROSITE" id="PS00410">
    <property type="entry name" value="G_DYNAMIN_1"/>
    <property type="match status" value="1"/>
</dbReference>
<dbReference type="GO" id="GO:0016020">
    <property type="term" value="C:membrane"/>
    <property type="evidence" value="ECO:0007669"/>
    <property type="project" value="TreeGrafter"/>
</dbReference>
<dbReference type="Gene3D" id="3.40.50.300">
    <property type="entry name" value="P-loop containing nucleotide triphosphate hydrolases"/>
    <property type="match status" value="1"/>
</dbReference>
<dbReference type="Proteomes" id="UP000653305">
    <property type="component" value="Unassembled WGS sequence"/>
</dbReference>
<dbReference type="PROSITE" id="PS51718">
    <property type="entry name" value="G_DYNAMIN_2"/>
    <property type="match status" value="1"/>
</dbReference>
<dbReference type="SMART" id="SM00302">
    <property type="entry name" value="GED"/>
    <property type="match status" value="1"/>
</dbReference>
<evidence type="ECO:0000256" key="9">
    <source>
        <dbReference type="RuleBase" id="RU003932"/>
    </source>
</evidence>
<dbReference type="AlphaFoldDB" id="A0A830C7J5"/>
<keyword evidence="12" id="KW-1185">Reference proteome</keyword>
<dbReference type="FunFam" id="1.20.120.1240:FF:000010">
    <property type="entry name" value="Dynamin-related protein 5A"/>
    <property type="match status" value="1"/>
</dbReference>
<dbReference type="SUPFAM" id="SSF52540">
    <property type="entry name" value="P-loop containing nucleoside triphosphate hydrolases"/>
    <property type="match status" value="1"/>
</dbReference>
<keyword evidence="4" id="KW-0378">Hydrolase</keyword>
<dbReference type="GO" id="GO:0009524">
    <property type="term" value="C:phragmoplast"/>
    <property type="evidence" value="ECO:0007669"/>
    <property type="project" value="UniProtKB-SubCell"/>
</dbReference>
<comment type="subcellular location">
    <subcellularLocation>
        <location evidence="8">Cytoplasm</location>
        <location evidence="8">Cytoskeleton</location>
        <location evidence="8">Phragmoplast</location>
    </subcellularLocation>
</comment>
<evidence type="ECO:0000256" key="8">
    <source>
        <dbReference type="ARBA" id="ARBA00060413"/>
    </source>
</evidence>
<protein>
    <submittedName>
        <fullName evidence="11">Dynamin-related protein 1a</fullName>
    </submittedName>
</protein>
<dbReference type="Pfam" id="PF01031">
    <property type="entry name" value="Dynamin_M"/>
    <property type="match status" value="1"/>
</dbReference>
<evidence type="ECO:0000256" key="4">
    <source>
        <dbReference type="ARBA" id="ARBA00022801"/>
    </source>
</evidence>
<evidence type="ECO:0000256" key="5">
    <source>
        <dbReference type="ARBA" id="ARBA00023134"/>
    </source>
</evidence>
<dbReference type="InterPro" id="IPR009902">
    <property type="entry name" value="DUF1442"/>
</dbReference>
<evidence type="ECO:0000256" key="3">
    <source>
        <dbReference type="ARBA" id="ARBA00022741"/>
    </source>
</evidence>
<evidence type="ECO:0000256" key="6">
    <source>
        <dbReference type="ARBA" id="ARBA00023175"/>
    </source>
</evidence>
<dbReference type="GO" id="GO:0008017">
    <property type="term" value="F:microtubule binding"/>
    <property type="evidence" value="ECO:0007669"/>
    <property type="project" value="TreeGrafter"/>
</dbReference>
<sequence>MENLIALVNRLQRACTALGDHGEESALPTLWDALPSIAVVGGQSSGKSSVLESIVGKDFLPRGSGIVTRRPLVLQLHRIDDGREYAEFGHLPRKRFSDFAAVRKEISDETDRETGRSKQISTVPIYLSIYSPNVVNLTLIDLPGLTKVAIDGQSESIVMDIENMVRSYIEKPNCIILAVSPANQDLATSDAIKISREVDPKGERTFGVLTKIDLMDKGTDAVEILEGKSYKLQFPWIGVVNRSQADINKNVDMIAARRREREYFAQTPEYKHLVHRMGSEHLGKVLSKHLEAVIKSRIPGLQSLINKTIIELESELSRLGKPIATDAGGKLYMIMEICRIFDGIFKEHLDGVRPGGDKIYNVFDNQLPAALKRLQFDKHLAMENVRKLITEADGYQPHLIAPEQGYRRLIETAVITIKGPAEAAVDAVHGILKDLVHKSISETVELKQYPSLRVEVGNAAIESLDRMKEESKKATLQLVEMENSYLTVDFFRKLPQDVEKGGNPTHSIFDRYNDTYLRRIGSTVLSYVNMVCASLRNSIPKSIVYCQVREAKRSLLDYFFTELGKKECGKCKKECKSCEPQSNEFISALAAGMSAKLIVEVTSEVSSSTVALAVAACQTGGKLICILPEPKLTKSQKAIEDSGLSEMVEFNTGDPAEALVNYENIDFSLVDCKSRDYVKLLKSLGVNPKRSVVVANNLLEGEKGLEGHLRGVENKTKVRSMKHPIGRGMEITMIGKSNDFGKREKSKSGSYCVRSERKVVKRTDKSKWVFQVDEKSGEEHIFRVPKSHSESLWGAK</sequence>
<dbReference type="Pfam" id="PF07279">
    <property type="entry name" value="DUF1442"/>
    <property type="match status" value="1"/>
</dbReference>
<feature type="domain" description="Dynamin-type G" evidence="10">
    <location>
        <begin position="31"/>
        <end position="299"/>
    </location>
</feature>
<dbReference type="Gene3D" id="1.20.120.1240">
    <property type="entry name" value="Dynamin, middle domain"/>
    <property type="match status" value="1"/>
</dbReference>
<dbReference type="Gene3D" id="3.40.50.150">
    <property type="entry name" value="Vaccinia Virus protein VP39"/>
    <property type="match status" value="1"/>
</dbReference>
<keyword evidence="5 9" id="KW-0342">GTP-binding</keyword>
<dbReference type="EMBL" id="BMAC01000375">
    <property type="protein sequence ID" value="GFP95096.1"/>
    <property type="molecule type" value="Genomic_DNA"/>
</dbReference>
<dbReference type="InterPro" id="IPR029063">
    <property type="entry name" value="SAM-dependent_MTases_sf"/>
</dbReference>
<dbReference type="FunFam" id="3.40.50.300:FF:000228">
    <property type="entry name" value="dynamin-related protein 1E"/>
    <property type="match status" value="1"/>
</dbReference>
<dbReference type="GO" id="GO:0003924">
    <property type="term" value="F:GTPase activity"/>
    <property type="evidence" value="ECO:0007669"/>
    <property type="project" value="InterPro"/>
</dbReference>
<dbReference type="InterPro" id="IPR019762">
    <property type="entry name" value="Dynamin_GTPase_CS"/>
</dbReference>
<evidence type="ECO:0000256" key="7">
    <source>
        <dbReference type="ARBA" id="ARBA00023212"/>
    </source>
</evidence>
<keyword evidence="3 9" id="KW-0547">Nucleotide-binding</keyword>
<name>A0A830C7J5_9LAMI</name>
<dbReference type="InterPro" id="IPR003130">
    <property type="entry name" value="GED"/>
</dbReference>
<dbReference type="CDD" id="cd08771">
    <property type="entry name" value="DLP_1"/>
    <property type="match status" value="1"/>
</dbReference>
<dbReference type="OrthoDB" id="5061070at2759"/>
<evidence type="ECO:0000259" key="10">
    <source>
        <dbReference type="PROSITE" id="PS51718"/>
    </source>
</evidence>
<dbReference type="GO" id="GO:0005525">
    <property type="term" value="F:GTP binding"/>
    <property type="evidence" value="ECO:0007669"/>
    <property type="project" value="UniProtKB-KW"/>
</dbReference>
<dbReference type="InterPro" id="IPR045063">
    <property type="entry name" value="Dynamin_N"/>
</dbReference>
<dbReference type="InterPro" id="IPR030381">
    <property type="entry name" value="G_DYNAMIN_dom"/>
</dbReference>
<dbReference type="PANTHER" id="PTHR11566:SF159">
    <property type="entry name" value="PHRAGMOPLASTIN DRP1A"/>
    <property type="match status" value="1"/>
</dbReference>
<dbReference type="Pfam" id="PF00350">
    <property type="entry name" value="Dynamin_N"/>
    <property type="match status" value="1"/>
</dbReference>
<dbReference type="PRINTS" id="PR00195">
    <property type="entry name" value="DYNAMIN"/>
</dbReference>
<dbReference type="SMART" id="SM00053">
    <property type="entry name" value="DYNc"/>
    <property type="match status" value="1"/>
</dbReference>
<dbReference type="InterPro" id="IPR022812">
    <property type="entry name" value="Dynamin"/>
</dbReference>
<evidence type="ECO:0000313" key="11">
    <source>
        <dbReference type="EMBL" id="GFP95096.1"/>
    </source>
</evidence>
<keyword evidence="2" id="KW-0493">Microtubule</keyword>
<dbReference type="InterPro" id="IPR027417">
    <property type="entry name" value="P-loop_NTPase"/>
</dbReference>
<evidence type="ECO:0000256" key="1">
    <source>
        <dbReference type="ARBA" id="ARBA00022490"/>
    </source>
</evidence>
<dbReference type="GO" id="GO:0005874">
    <property type="term" value="C:microtubule"/>
    <property type="evidence" value="ECO:0007669"/>
    <property type="project" value="UniProtKB-KW"/>
</dbReference>
<gene>
    <name evidence="11" type="ORF">PHJA_001654000</name>
</gene>
<evidence type="ECO:0000256" key="2">
    <source>
        <dbReference type="ARBA" id="ARBA00022701"/>
    </source>
</evidence>
<accession>A0A830C7J5</accession>
<comment type="similarity">
    <text evidence="9">Belongs to the TRAFAC class dynamin-like GTPase superfamily. Dynamin/Fzo/YdjA family.</text>
</comment>